<reference evidence="2" key="1">
    <citation type="submission" date="2025-08" db="UniProtKB">
        <authorList>
            <consortium name="RefSeq"/>
        </authorList>
    </citation>
    <scope>IDENTIFICATION</scope>
    <source>
        <strain evidence="2">Tuebingen</strain>
        <tissue evidence="2">Fibroblasts and whole tissue</tissue>
    </source>
</reference>
<evidence type="ECO:0000313" key="2">
    <source>
        <dbReference type="RefSeq" id="XP_073773279.1"/>
    </source>
</evidence>
<protein>
    <submittedName>
        <fullName evidence="2">Uncharacterized protein traf3ip2b isoform X1</fullName>
    </submittedName>
</protein>
<organism evidence="1 2">
    <name type="scientific">Danio rerio</name>
    <name type="common">Zebrafish</name>
    <name type="synonym">Brachydanio rerio</name>
    <dbReference type="NCBI Taxonomy" id="7955"/>
    <lineage>
        <taxon>Eukaryota</taxon>
        <taxon>Metazoa</taxon>
        <taxon>Chordata</taxon>
        <taxon>Craniata</taxon>
        <taxon>Vertebrata</taxon>
        <taxon>Euteleostomi</taxon>
        <taxon>Actinopterygii</taxon>
        <taxon>Neopterygii</taxon>
        <taxon>Teleostei</taxon>
        <taxon>Ostariophysi</taxon>
        <taxon>Cypriniformes</taxon>
        <taxon>Danionidae</taxon>
        <taxon>Danioninae</taxon>
        <taxon>Danio</taxon>
    </lineage>
</organism>
<dbReference type="Proteomes" id="UP000000437">
    <property type="component" value="Chromosome 11"/>
</dbReference>
<name>A0AC58GU74_DANRE</name>
<gene>
    <name evidence="2" type="primary">traf3ip2b</name>
</gene>
<accession>A0AC58GU74</accession>
<proteinExistence type="predicted"/>
<sequence>MKIQSRQLQASAHNLVAASRADSGSHAAAPARSAAASGSIDSGWNRAVSPGIRSRSSRGSQSEGQLSHMAHSSDQYTSLNSPEENDETSSQEFESDILLNHSTTVPQPTHNVHQRTNAIFSHQHPPPSLTHQTPFPSWVELRASPQSLPSALYHTLSDSGSFFPSRPHSLPGSCSPSLVSLEHPRSLHSFLHSGDFYHHQPPLPSYPDTYMRPPCCTQCRPAPQQQIYRPSGLTQYRQVDTHFSENAHAPLNSRPAANQSITHLPQEQRKVFVTYEADSEEHLKEIIKFVSLLRNNGFDTHIDVFEQQLNSISKIDCMERYLNEKDYLIIIIISLRYYETICSGNISVESDERTSNTVYIHKQLQSEFIQNGCRNYRFIPILFPGAKKCYVPAWLQNTHVYSWPADRDDILRRLMRVEKYRPPPVGSLPAIFSIPL</sequence>
<dbReference type="RefSeq" id="XP_073773279.1">
    <property type="nucleotide sequence ID" value="XM_073917178.1"/>
</dbReference>
<keyword evidence="1" id="KW-1185">Reference proteome</keyword>
<evidence type="ECO:0000313" key="1">
    <source>
        <dbReference type="Proteomes" id="UP000000437"/>
    </source>
</evidence>